<keyword evidence="3" id="KW-0732">Signal</keyword>
<dbReference type="OrthoDB" id="2435509at2759"/>
<dbReference type="STRING" id="2656787.A0A370TCW1"/>
<dbReference type="Proteomes" id="UP000254866">
    <property type="component" value="Unassembled WGS sequence"/>
</dbReference>
<dbReference type="GeneID" id="43602350"/>
<evidence type="ECO:0000313" key="5">
    <source>
        <dbReference type="EMBL" id="RDL32099.1"/>
    </source>
</evidence>
<dbReference type="AlphaFoldDB" id="A0A370TCW1"/>
<dbReference type="Pfam" id="PF23585">
    <property type="entry name" value="DUF7137"/>
    <property type="match status" value="1"/>
</dbReference>
<dbReference type="PANTHER" id="PTHR42028">
    <property type="entry name" value="CHROMOSOME 1, WHOLE GENOME SHOTGUN SEQUENCE"/>
    <property type="match status" value="1"/>
</dbReference>
<evidence type="ECO:0000256" key="1">
    <source>
        <dbReference type="SAM" id="MobiDB-lite"/>
    </source>
</evidence>
<organism evidence="5 6">
    <name type="scientific">Venustampulla echinocandica</name>
    <dbReference type="NCBI Taxonomy" id="2656787"/>
    <lineage>
        <taxon>Eukaryota</taxon>
        <taxon>Fungi</taxon>
        <taxon>Dikarya</taxon>
        <taxon>Ascomycota</taxon>
        <taxon>Pezizomycotina</taxon>
        <taxon>Leotiomycetes</taxon>
        <taxon>Helotiales</taxon>
        <taxon>Pleuroascaceae</taxon>
        <taxon>Venustampulla</taxon>
    </lineage>
</organism>
<feature type="compositionally biased region" description="Polar residues" evidence="1">
    <location>
        <begin position="53"/>
        <end position="65"/>
    </location>
</feature>
<dbReference type="EMBL" id="NPIC01000011">
    <property type="protein sequence ID" value="RDL32099.1"/>
    <property type="molecule type" value="Genomic_DNA"/>
</dbReference>
<keyword evidence="2" id="KW-0472">Membrane</keyword>
<dbReference type="InterPro" id="IPR055561">
    <property type="entry name" value="DUF7137"/>
</dbReference>
<dbReference type="RefSeq" id="XP_031866031.1">
    <property type="nucleotide sequence ID" value="XM_032018124.1"/>
</dbReference>
<keyword evidence="2" id="KW-1133">Transmembrane helix</keyword>
<name>A0A370TCW1_9HELO</name>
<feature type="region of interest" description="Disordered" evidence="1">
    <location>
        <begin position="41"/>
        <end position="122"/>
    </location>
</feature>
<feature type="transmembrane region" description="Helical" evidence="2">
    <location>
        <begin position="270"/>
        <end position="295"/>
    </location>
</feature>
<proteinExistence type="predicted"/>
<protein>
    <recommendedName>
        <fullName evidence="4">DUF7137 domain-containing protein</fullName>
    </recommendedName>
</protein>
<dbReference type="PANTHER" id="PTHR42028:SF1">
    <property type="entry name" value="YALI0E30657P"/>
    <property type="match status" value="1"/>
</dbReference>
<gene>
    <name evidence="5" type="ORF">BP5553_09501</name>
</gene>
<feature type="signal peptide" evidence="3">
    <location>
        <begin position="1"/>
        <end position="23"/>
    </location>
</feature>
<keyword evidence="6" id="KW-1185">Reference proteome</keyword>
<feature type="compositionally biased region" description="Low complexity" evidence="1">
    <location>
        <begin position="66"/>
        <end position="88"/>
    </location>
</feature>
<sequence>MRASGRLQLYSIILLFLATFTAAWPWPRWLPDLDTLVVRADPSDSPSPPAPTETGNSSPKSTGDNKSQSGSSLPSKSGSVSPSRTGSKTGSITAAPTKGDSDTSDGNSSSTTYRTQYDPQIRPGGVSLLEPAITAGPQFYKVDDWVTFAWNYTSLLGTPKAVNVMATCTTNSQLYTIASNQTVSNATNTVYWDTGAYQTTAIASPLIVGIYTLIIYDADTEMTAPPEPGYLAPYNQYTFGMYTKQPYSEPTPGYRCATCSGALSDTERRALGMVLGMGVLTVFSFTWFVTGLQVIW</sequence>
<feature type="chain" id="PRO_5016687001" description="DUF7137 domain-containing protein" evidence="3">
    <location>
        <begin position="24"/>
        <end position="296"/>
    </location>
</feature>
<reference evidence="5 6" key="1">
    <citation type="journal article" date="2018" name="IMA Fungus">
        <title>IMA Genome-F 9: Draft genome sequence of Annulohypoxylon stygium, Aspergillus mulundensis, Berkeleyomyces basicola (syn. Thielaviopsis basicola), Ceratocystis smalleyi, two Cercospora beticola strains, Coleophoma cylindrospora, Fusarium fracticaudum, Phialophora cf. hyalina, and Morchella septimelata.</title>
        <authorList>
            <person name="Wingfield B.D."/>
            <person name="Bills G.F."/>
            <person name="Dong Y."/>
            <person name="Huang W."/>
            <person name="Nel W.J."/>
            <person name="Swalarsk-Parry B.S."/>
            <person name="Vaghefi N."/>
            <person name="Wilken P.M."/>
            <person name="An Z."/>
            <person name="de Beer Z.W."/>
            <person name="De Vos L."/>
            <person name="Chen L."/>
            <person name="Duong T.A."/>
            <person name="Gao Y."/>
            <person name="Hammerbacher A."/>
            <person name="Kikkert J.R."/>
            <person name="Li Y."/>
            <person name="Li H."/>
            <person name="Li K."/>
            <person name="Li Q."/>
            <person name="Liu X."/>
            <person name="Ma X."/>
            <person name="Naidoo K."/>
            <person name="Pethybridge S.J."/>
            <person name="Sun J."/>
            <person name="Steenkamp E.T."/>
            <person name="van der Nest M.A."/>
            <person name="van Wyk S."/>
            <person name="Wingfield M.J."/>
            <person name="Xiong C."/>
            <person name="Yue Q."/>
            <person name="Zhang X."/>
        </authorList>
    </citation>
    <scope>NUCLEOTIDE SEQUENCE [LARGE SCALE GENOMIC DNA]</scope>
    <source>
        <strain evidence="5 6">BP 5553</strain>
    </source>
</reference>
<accession>A0A370TCW1</accession>
<evidence type="ECO:0000256" key="2">
    <source>
        <dbReference type="SAM" id="Phobius"/>
    </source>
</evidence>
<keyword evidence="2" id="KW-0812">Transmembrane</keyword>
<evidence type="ECO:0000256" key="3">
    <source>
        <dbReference type="SAM" id="SignalP"/>
    </source>
</evidence>
<evidence type="ECO:0000313" key="6">
    <source>
        <dbReference type="Proteomes" id="UP000254866"/>
    </source>
</evidence>
<feature type="domain" description="DUF7137" evidence="4">
    <location>
        <begin position="122"/>
        <end position="258"/>
    </location>
</feature>
<comment type="caution">
    <text evidence="5">The sequence shown here is derived from an EMBL/GenBank/DDBJ whole genome shotgun (WGS) entry which is preliminary data.</text>
</comment>
<evidence type="ECO:0000259" key="4">
    <source>
        <dbReference type="Pfam" id="PF23585"/>
    </source>
</evidence>